<keyword evidence="2" id="KW-1185">Reference proteome</keyword>
<protein>
    <submittedName>
        <fullName evidence="1">Uncharacterized protein</fullName>
    </submittedName>
</protein>
<organism evidence="1 2">
    <name type="scientific">Anaeromyxobacter paludicola</name>
    <dbReference type="NCBI Taxonomy" id="2918171"/>
    <lineage>
        <taxon>Bacteria</taxon>
        <taxon>Pseudomonadati</taxon>
        <taxon>Myxococcota</taxon>
        <taxon>Myxococcia</taxon>
        <taxon>Myxococcales</taxon>
        <taxon>Cystobacterineae</taxon>
        <taxon>Anaeromyxobacteraceae</taxon>
        <taxon>Anaeromyxobacter</taxon>
    </lineage>
</organism>
<dbReference type="RefSeq" id="WP_256466120.1">
    <property type="nucleotide sequence ID" value="NZ_AP025592.1"/>
</dbReference>
<accession>A0ABN6N5A3</accession>
<gene>
    <name evidence="1" type="ORF">AMPC_13240</name>
</gene>
<evidence type="ECO:0000313" key="1">
    <source>
        <dbReference type="EMBL" id="BDG08211.1"/>
    </source>
</evidence>
<dbReference type="EMBL" id="AP025592">
    <property type="protein sequence ID" value="BDG08211.1"/>
    <property type="molecule type" value="Genomic_DNA"/>
</dbReference>
<reference evidence="2" key="1">
    <citation type="journal article" date="2022" name="Int. J. Syst. Evol. Microbiol.">
        <title>Anaeromyxobacter oryzae sp. nov., Anaeromyxobacter diazotrophicus sp. nov. and Anaeromyxobacter paludicola sp. nov., isolated from paddy soils.</title>
        <authorList>
            <person name="Itoh H."/>
            <person name="Xu Z."/>
            <person name="Mise K."/>
            <person name="Masuda Y."/>
            <person name="Ushijima N."/>
            <person name="Hayakawa C."/>
            <person name="Shiratori Y."/>
            <person name="Senoo K."/>
        </authorList>
    </citation>
    <scope>NUCLEOTIDE SEQUENCE [LARGE SCALE GENOMIC DNA]</scope>
    <source>
        <strain evidence="2">Red630</strain>
    </source>
</reference>
<name>A0ABN6N5A3_9BACT</name>
<evidence type="ECO:0000313" key="2">
    <source>
        <dbReference type="Proteomes" id="UP001162734"/>
    </source>
</evidence>
<proteinExistence type="predicted"/>
<dbReference type="Proteomes" id="UP001162734">
    <property type="component" value="Chromosome"/>
</dbReference>
<sequence length="40" mass="4315">MDKDCMAMEGGLPLAPAEEAELALLRGDAAPERQVAWNED</sequence>